<name>M0MRI8_9EURY</name>
<evidence type="ECO:0000313" key="2">
    <source>
        <dbReference type="EMBL" id="EMA48241.1"/>
    </source>
</evidence>
<evidence type="ECO:0000313" key="3">
    <source>
        <dbReference type="Proteomes" id="UP000011680"/>
    </source>
</evidence>
<dbReference type="EMBL" id="AOMF01000195">
    <property type="protein sequence ID" value="EMA48241.1"/>
    <property type="molecule type" value="Genomic_DNA"/>
</dbReference>
<dbReference type="Pfam" id="PF15971">
    <property type="entry name" value="Mannosyl_trans4"/>
    <property type="match status" value="1"/>
</dbReference>
<organism evidence="2 3">
    <name type="scientific">Halococcus thailandensis JCM 13552</name>
    <dbReference type="NCBI Taxonomy" id="1227457"/>
    <lineage>
        <taxon>Archaea</taxon>
        <taxon>Methanobacteriati</taxon>
        <taxon>Methanobacteriota</taxon>
        <taxon>Stenosarchaea group</taxon>
        <taxon>Halobacteria</taxon>
        <taxon>Halobacteriales</taxon>
        <taxon>Halococcaceae</taxon>
        <taxon>Halococcus</taxon>
    </lineage>
</organism>
<accession>M0MRI8</accession>
<dbReference type="InterPro" id="IPR031897">
    <property type="entry name" value="AglS"/>
</dbReference>
<comment type="caution">
    <text evidence="2">The sequence shown here is derived from an EMBL/GenBank/DDBJ whole genome shotgun (WGS) entry which is preliminary data.</text>
</comment>
<keyword evidence="1" id="KW-0812">Transmembrane</keyword>
<dbReference type="Proteomes" id="UP000011680">
    <property type="component" value="Unassembled WGS sequence"/>
</dbReference>
<evidence type="ECO:0000256" key="1">
    <source>
        <dbReference type="SAM" id="Phobius"/>
    </source>
</evidence>
<feature type="transmembrane region" description="Helical" evidence="1">
    <location>
        <begin position="288"/>
        <end position="306"/>
    </location>
</feature>
<feature type="transmembrane region" description="Helical" evidence="1">
    <location>
        <begin position="246"/>
        <end position="268"/>
    </location>
</feature>
<gene>
    <name evidence="2" type="ORF">C451_20642</name>
</gene>
<evidence type="ECO:0008006" key="4">
    <source>
        <dbReference type="Google" id="ProtNLM"/>
    </source>
</evidence>
<feature type="transmembrane region" description="Helical" evidence="1">
    <location>
        <begin position="74"/>
        <end position="99"/>
    </location>
</feature>
<feature type="transmembrane region" description="Helical" evidence="1">
    <location>
        <begin position="216"/>
        <end position="234"/>
    </location>
</feature>
<feature type="transmembrane region" description="Helical" evidence="1">
    <location>
        <begin position="318"/>
        <end position="337"/>
    </location>
</feature>
<dbReference type="PATRIC" id="fig|1227457.3.peg.4008"/>
<keyword evidence="1" id="KW-0472">Membrane</keyword>
<dbReference type="AlphaFoldDB" id="M0MRI8"/>
<sequence>MGVTAVLAIAAKLLATFRYAGSGLPISTDSLMLQHPGWYMLNGATLYSDFVEVKPPVVYETTALLSVVTGNNPIAIHVLGMVITQLAVVLSSVGIALIVHYKTSSPVAAVAAGVSLYALPATIDFGWGGFLAKPFAVMFGIYGIYFLLRDLPLFAGLLSALSAAYWQPSLIFSAIIIGMAVRSRRKRRVLRVIGGGIVAVVVVLGPVVIWRAIDQMLLSVFVIPSVASGSTTFIQTLHGVAGGLGYGGFVVLIGGVGVLIAASAGDLWPIAGAGWGVLQVFVLDYDAGSDLFVGMAFAAIGVGFAVSETRGRWQQATVLVLALTVVISGISGGWLGLVAPIQGPPNDTLHESQSGSIPPEMGSGGVESMHTVFWDQRTPKSCYYTAAASGDLRSWLKVTGQPIDRNTCPGASEFWQ</sequence>
<keyword evidence="1" id="KW-1133">Transmembrane helix</keyword>
<feature type="transmembrane region" description="Helical" evidence="1">
    <location>
        <begin position="154"/>
        <end position="177"/>
    </location>
</feature>
<dbReference type="eggNOG" id="arCOG06399">
    <property type="taxonomic scope" value="Archaea"/>
</dbReference>
<feature type="transmembrane region" description="Helical" evidence="1">
    <location>
        <begin position="189"/>
        <end position="210"/>
    </location>
</feature>
<reference evidence="2 3" key="1">
    <citation type="journal article" date="2014" name="PLoS Genet.">
        <title>Phylogenetically driven sequencing of extremely halophilic archaea reveals strategies for static and dynamic osmo-response.</title>
        <authorList>
            <person name="Becker E.A."/>
            <person name="Seitzer P.M."/>
            <person name="Tritt A."/>
            <person name="Larsen D."/>
            <person name="Krusor M."/>
            <person name="Yao A.I."/>
            <person name="Wu D."/>
            <person name="Madern D."/>
            <person name="Eisen J.A."/>
            <person name="Darling A.E."/>
            <person name="Facciotti M.T."/>
        </authorList>
    </citation>
    <scope>NUCLEOTIDE SEQUENCE [LARGE SCALE GENOMIC DNA]</scope>
    <source>
        <strain evidence="2 3">JCM 13552</strain>
    </source>
</reference>
<protein>
    <recommendedName>
        <fullName evidence="4">Glycosyltransferase RgtA/B/C/D-like domain-containing protein</fullName>
    </recommendedName>
</protein>
<proteinExistence type="predicted"/>
<dbReference type="GO" id="GO:0004169">
    <property type="term" value="F:dolichyl-phosphate-mannose-protein mannosyltransferase activity"/>
    <property type="evidence" value="ECO:0007669"/>
    <property type="project" value="InterPro"/>
</dbReference>
<dbReference type="STRING" id="1227457.C451_20642"/>
<keyword evidence="3" id="KW-1185">Reference proteome</keyword>